<feature type="region of interest" description="Disordered" evidence="1">
    <location>
        <begin position="1"/>
        <end position="30"/>
    </location>
</feature>
<evidence type="ECO:0000256" key="1">
    <source>
        <dbReference type="SAM" id="MobiDB-lite"/>
    </source>
</evidence>
<protein>
    <submittedName>
        <fullName evidence="2">Uncharacterized protein</fullName>
    </submittedName>
</protein>
<evidence type="ECO:0000313" key="2">
    <source>
        <dbReference type="EMBL" id="DAF55861.1"/>
    </source>
</evidence>
<proteinExistence type="predicted"/>
<sequence length="30" mass="3288">MGLKRGVPMGYPSQKKNSVQRNISLNAISL</sequence>
<dbReference type="EMBL" id="BK032701">
    <property type="protein sequence ID" value="DAF55861.1"/>
    <property type="molecule type" value="Genomic_DNA"/>
</dbReference>
<name>A0A8S5SXS2_9CAUD</name>
<organism evidence="2">
    <name type="scientific">Siphoviridae sp. ctDIL13</name>
    <dbReference type="NCBI Taxonomy" id="2827811"/>
    <lineage>
        <taxon>Viruses</taxon>
        <taxon>Duplodnaviria</taxon>
        <taxon>Heunggongvirae</taxon>
        <taxon>Uroviricota</taxon>
        <taxon>Caudoviricetes</taxon>
    </lineage>
</organism>
<accession>A0A8S5SXS2</accession>
<reference evidence="2" key="1">
    <citation type="journal article" date="2021" name="Proc. Natl. Acad. Sci. U.S.A.">
        <title>A Catalog of Tens of Thousands of Viruses from Human Metagenomes Reveals Hidden Associations with Chronic Diseases.</title>
        <authorList>
            <person name="Tisza M.J."/>
            <person name="Buck C.B."/>
        </authorList>
    </citation>
    <scope>NUCLEOTIDE SEQUENCE</scope>
    <source>
        <strain evidence="2">CtDIL13</strain>
    </source>
</reference>
<feature type="compositionally biased region" description="Polar residues" evidence="1">
    <location>
        <begin position="14"/>
        <end position="30"/>
    </location>
</feature>